<dbReference type="EMBL" id="JABBNB010000017">
    <property type="protein sequence ID" value="NMO02797.1"/>
    <property type="molecule type" value="Genomic_DNA"/>
</dbReference>
<reference evidence="1 2" key="1">
    <citation type="submission" date="2020-04" db="EMBL/GenBank/DDBJ databases">
        <title>Gordonia sp. nov. TBRC 11910.</title>
        <authorList>
            <person name="Suriyachadkun C."/>
        </authorList>
    </citation>
    <scope>NUCLEOTIDE SEQUENCE [LARGE SCALE GENOMIC DNA]</scope>
    <source>
        <strain evidence="1 2">TBRC 11910</strain>
    </source>
</reference>
<dbReference type="Pfam" id="PF04978">
    <property type="entry name" value="MST"/>
    <property type="match status" value="1"/>
</dbReference>
<dbReference type="InterPro" id="IPR007061">
    <property type="entry name" value="MST-like"/>
</dbReference>
<name>A0A848KXG8_9ACTN</name>
<dbReference type="RefSeq" id="WP_170195306.1">
    <property type="nucleotide sequence ID" value="NZ_JABBNB010000017.1"/>
</dbReference>
<accession>A0A848KXG8</accession>
<sequence>MDFAVFGSQRELVEDMIDRNREALIASVSRLSDGDSRRRLVPSATTPIGLIKHAAAAERFWFQRFLGGRTESECDGPASPGASSYIVGDGDSLGDVVAEFRAASEQSRLIAADVDLTDTRLNSRGDTVSVGYVFLHMIEELARHAGHADILVEQISAGGDPPE</sequence>
<dbReference type="Proteomes" id="UP000550729">
    <property type="component" value="Unassembled WGS sequence"/>
</dbReference>
<organism evidence="1 2">
    <name type="scientific">Gordonia asplenii</name>
    <dbReference type="NCBI Taxonomy" id="2725283"/>
    <lineage>
        <taxon>Bacteria</taxon>
        <taxon>Bacillati</taxon>
        <taxon>Actinomycetota</taxon>
        <taxon>Actinomycetes</taxon>
        <taxon>Mycobacteriales</taxon>
        <taxon>Gordoniaceae</taxon>
        <taxon>Gordonia</taxon>
    </lineage>
</organism>
<evidence type="ECO:0000313" key="1">
    <source>
        <dbReference type="EMBL" id="NMO02797.1"/>
    </source>
</evidence>
<comment type="caution">
    <text evidence="1">The sequence shown here is derived from an EMBL/GenBank/DDBJ whole genome shotgun (WGS) entry which is preliminary data.</text>
</comment>
<keyword evidence="2" id="KW-1185">Reference proteome</keyword>
<protein>
    <submittedName>
        <fullName evidence="1">DinB family protein</fullName>
    </submittedName>
</protein>
<dbReference type="Gene3D" id="1.20.120.450">
    <property type="entry name" value="dinb family like domain"/>
    <property type="match status" value="1"/>
</dbReference>
<dbReference type="InterPro" id="IPR034660">
    <property type="entry name" value="DinB/YfiT-like"/>
</dbReference>
<gene>
    <name evidence="1" type="ORF">HH308_16415</name>
</gene>
<proteinExistence type="predicted"/>
<dbReference type="SUPFAM" id="SSF109854">
    <property type="entry name" value="DinB/YfiT-like putative metalloenzymes"/>
    <property type="match status" value="1"/>
</dbReference>
<evidence type="ECO:0000313" key="2">
    <source>
        <dbReference type="Proteomes" id="UP000550729"/>
    </source>
</evidence>
<dbReference type="AlphaFoldDB" id="A0A848KXG8"/>